<gene>
    <name evidence="9" type="ORF">MKW98_020293</name>
</gene>
<feature type="chain" id="PRO_5042113616" description="EGF-like domain-containing protein" evidence="7">
    <location>
        <begin position="33"/>
        <end position="406"/>
    </location>
</feature>
<evidence type="ECO:0000313" key="10">
    <source>
        <dbReference type="Proteomes" id="UP001202328"/>
    </source>
</evidence>
<evidence type="ECO:0000259" key="8">
    <source>
        <dbReference type="PROSITE" id="PS50026"/>
    </source>
</evidence>
<dbReference type="FunFam" id="2.10.25.10:FF:000628">
    <property type="entry name" value="Wall-associated receptor kinase 2"/>
    <property type="match status" value="1"/>
</dbReference>
<evidence type="ECO:0000256" key="6">
    <source>
        <dbReference type="PROSITE-ProRule" id="PRU00076"/>
    </source>
</evidence>
<dbReference type="SMART" id="SM00179">
    <property type="entry name" value="EGF_CA"/>
    <property type="match status" value="1"/>
</dbReference>
<dbReference type="PROSITE" id="PS00010">
    <property type="entry name" value="ASX_HYDROXYL"/>
    <property type="match status" value="1"/>
</dbReference>
<dbReference type="PROSITE" id="PS01187">
    <property type="entry name" value="EGF_CA"/>
    <property type="match status" value="1"/>
</dbReference>
<feature type="domain" description="EGF-like" evidence="8">
    <location>
        <begin position="340"/>
        <end position="377"/>
    </location>
</feature>
<dbReference type="AlphaFoldDB" id="A0AAD4TEE5"/>
<dbReference type="InterPro" id="IPR000742">
    <property type="entry name" value="EGF"/>
</dbReference>
<dbReference type="GO" id="GO:0030247">
    <property type="term" value="F:polysaccharide binding"/>
    <property type="evidence" value="ECO:0007669"/>
    <property type="project" value="InterPro"/>
</dbReference>
<comment type="caution">
    <text evidence="6">Lacks conserved residue(s) required for the propagation of feature annotation.</text>
</comment>
<evidence type="ECO:0000256" key="3">
    <source>
        <dbReference type="ARBA" id="ARBA00022729"/>
    </source>
</evidence>
<dbReference type="PANTHER" id="PTHR33491">
    <property type="entry name" value="OSJNBA0016N04.9 PROTEIN"/>
    <property type="match status" value="1"/>
</dbReference>
<organism evidence="9 10">
    <name type="scientific">Papaver atlanticum</name>
    <dbReference type="NCBI Taxonomy" id="357466"/>
    <lineage>
        <taxon>Eukaryota</taxon>
        <taxon>Viridiplantae</taxon>
        <taxon>Streptophyta</taxon>
        <taxon>Embryophyta</taxon>
        <taxon>Tracheophyta</taxon>
        <taxon>Spermatophyta</taxon>
        <taxon>Magnoliopsida</taxon>
        <taxon>Ranunculales</taxon>
        <taxon>Papaveraceae</taxon>
        <taxon>Papaveroideae</taxon>
        <taxon>Papaver</taxon>
    </lineage>
</organism>
<dbReference type="FunFam" id="2.10.25.10:FF:000038">
    <property type="entry name" value="Fibrillin 2"/>
    <property type="match status" value="1"/>
</dbReference>
<dbReference type="InterPro" id="IPR001881">
    <property type="entry name" value="EGF-like_Ca-bd_dom"/>
</dbReference>
<dbReference type="InterPro" id="IPR000152">
    <property type="entry name" value="EGF-type_Asp/Asn_hydroxyl_site"/>
</dbReference>
<protein>
    <recommendedName>
        <fullName evidence="8">EGF-like domain-containing protein</fullName>
    </recommendedName>
</protein>
<comment type="caution">
    <text evidence="9">The sequence shown here is derived from an EMBL/GenBank/DDBJ whole genome shotgun (WGS) entry which is preliminary data.</text>
</comment>
<dbReference type="Pfam" id="PF13947">
    <property type="entry name" value="GUB_WAK_bind"/>
    <property type="match status" value="1"/>
</dbReference>
<evidence type="ECO:0000256" key="4">
    <source>
        <dbReference type="ARBA" id="ARBA00022737"/>
    </source>
</evidence>
<dbReference type="GO" id="GO:0016020">
    <property type="term" value="C:membrane"/>
    <property type="evidence" value="ECO:0007669"/>
    <property type="project" value="UniProtKB-SubCell"/>
</dbReference>
<proteinExistence type="predicted"/>
<dbReference type="PROSITE" id="PS50026">
    <property type="entry name" value="EGF_3"/>
    <property type="match status" value="1"/>
</dbReference>
<dbReference type="InterPro" id="IPR049883">
    <property type="entry name" value="NOTCH1_EGF-like"/>
</dbReference>
<reference evidence="9" key="1">
    <citation type="submission" date="2022-04" db="EMBL/GenBank/DDBJ databases">
        <title>A functionally conserved STORR gene fusion in Papaver species that diverged 16.8 million years ago.</title>
        <authorList>
            <person name="Catania T."/>
        </authorList>
    </citation>
    <scope>NUCLEOTIDE SEQUENCE</scope>
    <source>
        <strain evidence="9">S-188037</strain>
    </source>
</reference>
<keyword evidence="5" id="KW-1015">Disulfide bond</keyword>
<evidence type="ECO:0000256" key="7">
    <source>
        <dbReference type="SAM" id="SignalP"/>
    </source>
</evidence>
<evidence type="ECO:0000313" key="9">
    <source>
        <dbReference type="EMBL" id="KAI3953098.1"/>
    </source>
</evidence>
<keyword evidence="10" id="KW-1185">Reference proteome</keyword>
<evidence type="ECO:0000256" key="5">
    <source>
        <dbReference type="ARBA" id="ARBA00023157"/>
    </source>
</evidence>
<dbReference type="SMART" id="SM00181">
    <property type="entry name" value="EGF"/>
    <property type="match status" value="2"/>
</dbReference>
<evidence type="ECO:0000256" key="2">
    <source>
        <dbReference type="ARBA" id="ARBA00022536"/>
    </source>
</evidence>
<comment type="subcellular location">
    <subcellularLocation>
        <location evidence="1">Membrane</location>
        <topology evidence="1">Single-pass membrane protein</topology>
    </subcellularLocation>
</comment>
<dbReference type="GO" id="GO:0005509">
    <property type="term" value="F:calcium ion binding"/>
    <property type="evidence" value="ECO:0007669"/>
    <property type="project" value="InterPro"/>
</dbReference>
<dbReference type="EMBL" id="JAJJMB010002072">
    <property type="protein sequence ID" value="KAI3953098.1"/>
    <property type="molecule type" value="Genomic_DNA"/>
</dbReference>
<keyword evidence="4" id="KW-0677">Repeat</keyword>
<sequence length="406" mass="44022">MEQMPSILSVRNLQLRLFVLLILFCATSKALALVSLEAGLSASAPIRMINNSTSSIAKPGCRDRCGNVSIPYPFGMDSSNCYLSIGFKIYCNSSYNPPVAFLISGHADRLYEILELTQDYVRINISAPAICDLDNTTSVTSKLIDPLTNSTAPDFFGTPFTLSNTLNKFTVLGCNIFGVISPLQVSIFGDGSNFTSIGCATRCASNESIAIPSPCLGNGCCKVSIPDRLSNFIIEIEKISSGARVIHPFFSKGPCIHAFIVEQEYKVDDIILSEDTSVPVILDWAITDDFLTCQQGQSNLSLYACGRNTDCIESYNSPGYRCKCLKGYRGNPYLPGGCQDIDECEELNKCGKGVNCLNTPGSYNCVCSPGKLLVTNELGLQCMPNKRNLLIVVAVPLGMYAIPLSW</sequence>
<dbReference type="Proteomes" id="UP001202328">
    <property type="component" value="Unassembled WGS sequence"/>
</dbReference>
<dbReference type="InterPro" id="IPR025287">
    <property type="entry name" value="WAK_GUB"/>
</dbReference>
<keyword evidence="2 6" id="KW-0245">EGF-like domain</keyword>
<dbReference type="Gene3D" id="2.10.25.10">
    <property type="entry name" value="Laminin"/>
    <property type="match status" value="2"/>
</dbReference>
<dbReference type="Pfam" id="PF07645">
    <property type="entry name" value="EGF_CA"/>
    <property type="match status" value="1"/>
</dbReference>
<dbReference type="SUPFAM" id="SSF57196">
    <property type="entry name" value="EGF/Laminin"/>
    <property type="match status" value="1"/>
</dbReference>
<dbReference type="CDD" id="cd00054">
    <property type="entry name" value="EGF_CA"/>
    <property type="match status" value="1"/>
</dbReference>
<keyword evidence="3 7" id="KW-0732">Signal</keyword>
<evidence type="ECO:0000256" key="1">
    <source>
        <dbReference type="ARBA" id="ARBA00004167"/>
    </source>
</evidence>
<name>A0AAD4TEE5_9MAGN</name>
<dbReference type="InterPro" id="IPR018097">
    <property type="entry name" value="EGF_Ca-bd_CS"/>
</dbReference>
<feature type="signal peptide" evidence="7">
    <location>
        <begin position="1"/>
        <end position="32"/>
    </location>
</feature>
<accession>A0AAD4TEE5</accession>